<sequence>MSYCSSVILPGDPLYTNHGSEKLRLQTSCAASIDQYQSVTLVTTNSSRRNCRILSSDFCDHNLRQRFSQIPPKWRLRQSAANEITQLELTGEPLLS</sequence>
<dbReference type="EMBL" id="GBRH01202598">
    <property type="protein sequence ID" value="JAD95297.1"/>
    <property type="molecule type" value="Transcribed_RNA"/>
</dbReference>
<organism evidence="1">
    <name type="scientific">Arundo donax</name>
    <name type="common">Giant reed</name>
    <name type="synonym">Donax arundinaceus</name>
    <dbReference type="NCBI Taxonomy" id="35708"/>
    <lineage>
        <taxon>Eukaryota</taxon>
        <taxon>Viridiplantae</taxon>
        <taxon>Streptophyta</taxon>
        <taxon>Embryophyta</taxon>
        <taxon>Tracheophyta</taxon>
        <taxon>Spermatophyta</taxon>
        <taxon>Magnoliopsida</taxon>
        <taxon>Liliopsida</taxon>
        <taxon>Poales</taxon>
        <taxon>Poaceae</taxon>
        <taxon>PACMAD clade</taxon>
        <taxon>Arundinoideae</taxon>
        <taxon>Arundineae</taxon>
        <taxon>Arundo</taxon>
    </lineage>
</organism>
<evidence type="ECO:0000313" key="1">
    <source>
        <dbReference type="EMBL" id="JAD95297.1"/>
    </source>
</evidence>
<reference evidence="1" key="2">
    <citation type="journal article" date="2015" name="Data Brief">
        <title>Shoot transcriptome of the giant reed, Arundo donax.</title>
        <authorList>
            <person name="Barrero R.A."/>
            <person name="Guerrero F.D."/>
            <person name="Moolhuijzen P."/>
            <person name="Goolsby J.A."/>
            <person name="Tidwell J."/>
            <person name="Bellgard S.E."/>
            <person name="Bellgard M.I."/>
        </authorList>
    </citation>
    <scope>NUCLEOTIDE SEQUENCE</scope>
    <source>
        <tissue evidence="1">Shoot tissue taken approximately 20 cm above the soil surface</tissue>
    </source>
</reference>
<protein>
    <submittedName>
        <fullName evidence="1">Uncharacterized protein</fullName>
    </submittedName>
</protein>
<reference evidence="1" key="1">
    <citation type="submission" date="2014-09" db="EMBL/GenBank/DDBJ databases">
        <authorList>
            <person name="Magalhaes I.L.F."/>
            <person name="Oliveira U."/>
            <person name="Santos F.R."/>
            <person name="Vidigal T.H.D.A."/>
            <person name="Brescovit A.D."/>
            <person name="Santos A.J."/>
        </authorList>
    </citation>
    <scope>NUCLEOTIDE SEQUENCE</scope>
    <source>
        <tissue evidence="1">Shoot tissue taken approximately 20 cm above the soil surface</tissue>
    </source>
</reference>
<dbReference type="AlphaFoldDB" id="A0A0A9EGX8"/>
<proteinExistence type="predicted"/>
<name>A0A0A9EGX8_ARUDO</name>
<accession>A0A0A9EGX8</accession>